<name>A0A0F9TJD0_9ZZZZ</name>
<organism evidence="2">
    <name type="scientific">marine sediment metagenome</name>
    <dbReference type="NCBI Taxonomy" id="412755"/>
    <lineage>
        <taxon>unclassified sequences</taxon>
        <taxon>metagenomes</taxon>
        <taxon>ecological metagenomes</taxon>
    </lineage>
</organism>
<dbReference type="InterPro" id="IPR011335">
    <property type="entry name" value="Restrct_endonuc-II-like"/>
</dbReference>
<gene>
    <name evidence="2" type="ORF">LCGC14_0341410</name>
</gene>
<dbReference type="GO" id="GO:0003677">
    <property type="term" value="F:DNA binding"/>
    <property type="evidence" value="ECO:0007669"/>
    <property type="project" value="InterPro"/>
</dbReference>
<protein>
    <recommendedName>
        <fullName evidence="1">Nuclease associated modular domain-containing protein</fullName>
    </recommendedName>
</protein>
<dbReference type="InterPro" id="IPR003611">
    <property type="entry name" value="NUMOD3"/>
</dbReference>
<feature type="domain" description="Nuclease associated modular" evidence="1">
    <location>
        <begin position="107"/>
        <end position="123"/>
    </location>
</feature>
<dbReference type="Gene3D" id="3.40.960.10">
    <property type="entry name" value="VSR Endonuclease"/>
    <property type="match status" value="1"/>
</dbReference>
<reference evidence="2" key="1">
    <citation type="journal article" date="2015" name="Nature">
        <title>Complex archaea that bridge the gap between prokaryotes and eukaryotes.</title>
        <authorList>
            <person name="Spang A."/>
            <person name="Saw J.H."/>
            <person name="Jorgensen S.L."/>
            <person name="Zaremba-Niedzwiedzka K."/>
            <person name="Martijn J."/>
            <person name="Lind A.E."/>
            <person name="van Eijk R."/>
            <person name="Schleper C."/>
            <person name="Guy L."/>
            <person name="Ettema T.J."/>
        </authorList>
    </citation>
    <scope>NUCLEOTIDE SEQUENCE</scope>
</reference>
<proteinExistence type="predicted"/>
<evidence type="ECO:0000313" key="2">
    <source>
        <dbReference type="EMBL" id="KKN79359.1"/>
    </source>
</evidence>
<feature type="domain" description="Nuclease associated modular" evidence="1">
    <location>
        <begin position="4"/>
        <end position="20"/>
    </location>
</feature>
<dbReference type="Pfam" id="PF07460">
    <property type="entry name" value="NUMOD3"/>
    <property type="match status" value="1"/>
</dbReference>
<dbReference type="SUPFAM" id="SSF52980">
    <property type="entry name" value="Restriction endonuclease-like"/>
    <property type="match status" value="1"/>
</dbReference>
<dbReference type="AlphaFoldDB" id="A0A0F9TJD0"/>
<dbReference type="EMBL" id="LAZR01000249">
    <property type="protein sequence ID" value="KKN79359.1"/>
    <property type="molecule type" value="Genomic_DNA"/>
</dbReference>
<sequence length="269" mass="31444">MSRKGKALSEEHKANIKASYNEDLREVHRQIMLKKYADPKERILQSKRMKLAMSRAETKIRLSEGQKKRKHDETQWARMHEVRRGFKVTEETREKLSLVNKGNQYHLGHRNTPEAIEKMRNAKLGKRPSMETRLKMSKTGKRLWRQPSHKNKLVSASLKAMSIHPNKPETIVLGLLNELFPNDWEFVGDGKVVIEGKIPDFINTNGQKKIVEVFGTYWHGERARCYEETEEGRIALFKKYGYSTLIIWENELKDRDKVVDKIKEFAGVS</sequence>
<evidence type="ECO:0000259" key="1">
    <source>
        <dbReference type="SMART" id="SM00496"/>
    </source>
</evidence>
<comment type="caution">
    <text evidence="2">The sequence shown here is derived from an EMBL/GenBank/DDBJ whole genome shotgun (WGS) entry which is preliminary data.</text>
</comment>
<feature type="domain" description="Nuclease associated modular" evidence="1">
    <location>
        <begin position="124"/>
        <end position="140"/>
    </location>
</feature>
<dbReference type="SMART" id="SM00496">
    <property type="entry name" value="IENR2"/>
    <property type="match status" value="4"/>
</dbReference>
<accession>A0A0F9TJD0</accession>
<feature type="domain" description="Nuclease associated modular" evidence="1">
    <location>
        <begin position="84"/>
        <end position="100"/>
    </location>
</feature>